<accession>A0A8S4RZM1</accession>
<evidence type="ECO:0000313" key="2">
    <source>
        <dbReference type="Proteomes" id="UP000838756"/>
    </source>
</evidence>
<sequence>MSCVEDRAEYSSHGCPTRRVRDYNCTERVAATSTIYYVHEPVLLLFICTPNEVKELYKKKETYKKNQKVALSLSSDLCKATFTLKEQTTGKRKTKKCEPSRDAWQM</sequence>
<gene>
    <name evidence="1" type="primary">jg11751</name>
    <name evidence="1" type="ORF">PAEG_LOCUS19049</name>
</gene>
<dbReference type="Proteomes" id="UP000838756">
    <property type="component" value="Unassembled WGS sequence"/>
</dbReference>
<dbReference type="AlphaFoldDB" id="A0A8S4RZM1"/>
<proteinExistence type="predicted"/>
<organism evidence="1 2">
    <name type="scientific">Pararge aegeria aegeria</name>
    <dbReference type="NCBI Taxonomy" id="348720"/>
    <lineage>
        <taxon>Eukaryota</taxon>
        <taxon>Metazoa</taxon>
        <taxon>Ecdysozoa</taxon>
        <taxon>Arthropoda</taxon>
        <taxon>Hexapoda</taxon>
        <taxon>Insecta</taxon>
        <taxon>Pterygota</taxon>
        <taxon>Neoptera</taxon>
        <taxon>Endopterygota</taxon>
        <taxon>Lepidoptera</taxon>
        <taxon>Glossata</taxon>
        <taxon>Ditrysia</taxon>
        <taxon>Papilionoidea</taxon>
        <taxon>Nymphalidae</taxon>
        <taxon>Satyrinae</taxon>
        <taxon>Satyrini</taxon>
        <taxon>Parargina</taxon>
        <taxon>Pararge</taxon>
    </lineage>
</organism>
<name>A0A8S4RZM1_9NEOP</name>
<evidence type="ECO:0000313" key="1">
    <source>
        <dbReference type="EMBL" id="CAH2242818.1"/>
    </source>
</evidence>
<comment type="caution">
    <text evidence="1">The sequence shown here is derived from an EMBL/GenBank/DDBJ whole genome shotgun (WGS) entry which is preliminary data.</text>
</comment>
<protein>
    <submittedName>
        <fullName evidence="1">Jg11751 protein</fullName>
    </submittedName>
</protein>
<keyword evidence="2" id="KW-1185">Reference proteome</keyword>
<reference evidence="1" key="1">
    <citation type="submission" date="2022-03" db="EMBL/GenBank/DDBJ databases">
        <authorList>
            <person name="Lindestad O."/>
        </authorList>
    </citation>
    <scope>NUCLEOTIDE SEQUENCE</scope>
</reference>
<dbReference type="EMBL" id="CAKXAJ010025701">
    <property type="protein sequence ID" value="CAH2242818.1"/>
    <property type="molecule type" value="Genomic_DNA"/>
</dbReference>